<feature type="region of interest" description="Disordered" evidence="1">
    <location>
        <begin position="1"/>
        <end position="35"/>
    </location>
</feature>
<reference evidence="2 3" key="1">
    <citation type="submission" date="2012-08" db="EMBL/GenBank/DDBJ databases">
        <title>Oryza genome evolution.</title>
        <authorList>
            <person name="Wing R.A."/>
        </authorList>
    </citation>
    <scope>NUCLEOTIDE SEQUENCE</scope>
</reference>
<keyword evidence="3" id="KW-1185">Reference proteome</keyword>
<reference evidence="3" key="2">
    <citation type="submission" date="2013-12" db="EMBL/GenBank/DDBJ databases">
        <authorList>
            <person name="Yu Y."/>
            <person name="Lee S."/>
            <person name="de Baynast K."/>
            <person name="Wissotski M."/>
            <person name="Liu L."/>
            <person name="Talag J."/>
            <person name="Goicoechea J."/>
            <person name="Angelova A."/>
            <person name="Jetty R."/>
            <person name="Kudrna D."/>
            <person name="Golser W."/>
            <person name="Rivera L."/>
            <person name="Zhang J."/>
            <person name="Wing R."/>
        </authorList>
    </citation>
    <scope>NUCLEOTIDE SEQUENCE</scope>
</reference>
<evidence type="ECO:0000313" key="3">
    <source>
        <dbReference type="Proteomes" id="UP000032180"/>
    </source>
</evidence>
<name>A0A0D9X2M9_9ORYZ</name>
<proteinExistence type="predicted"/>
<sequence length="432" mass="49175">MVTCSSTTGTGRNGLSSAGDAARVTRSKGTRSLTDPLFEDEVQAILQSPPKYDYAGDGGNDEVNDVSLHDMSATGAEDDWRVIGSMVTSGCEPSKNVATTNNSEGIPNQLLPAVQSTEKKENLTFDDVLQVYRAYPGYKKQGECVFLTERWSHGLKVMHVVKVPVNDHMMYILNAISTFLCLKDRRWLERCIPNGASFLWLPITRSCQNAIGELCIHLDRAMLPAQDFDYFDEVKGRKDFDAFISYLEQKSLGVQSIELTNFLEALRNMPTDVRDTTYLRYLSHHLSLMTSAKRADWEIDLGDICKEGSECYKEEVREIIAPLKLVWFYQILMVRPFKDINKAGKLSDYSDKNVLDIVLFIRDNLEHPPKSSDIGYTCNRLEMEKLLYYRYWEVLNRIMRSLVLKKSGLSEQVCLIEHSRTIRSCPFINQPP</sequence>
<dbReference type="Proteomes" id="UP000032180">
    <property type="component" value="Chromosome 7"/>
</dbReference>
<organism evidence="2 3">
    <name type="scientific">Leersia perrieri</name>
    <dbReference type="NCBI Taxonomy" id="77586"/>
    <lineage>
        <taxon>Eukaryota</taxon>
        <taxon>Viridiplantae</taxon>
        <taxon>Streptophyta</taxon>
        <taxon>Embryophyta</taxon>
        <taxon>Tracheophyta</taxon>
        <taxon>Spermatophyta</taxon>
        <taxon>Magnoliopsida</taxon>
        <taxon>Liliopsida</taxon>
        <taxon>Poales</taxon>
        <taxon>Poaceae</taxon>
        <taxon>BOP clade</taxon>
        <taxon>Oryzoideae</taxon>
        <taxon>Oryzeae</taxon>
        <taxon>Oryzinae</taxon>
        <taxon>Leersia</taxon>
    </lineage>
</organism>
<dbReference type="Gramene" id="LPERR07G22360.1">
    <property type="protein sequence ID" value="LPERR07G22360.1"/>
    <property type="gene ID" value="LPERR07G22360"/>
</dbReference>
<reference evidence="2" key="3">
    <citation type="submission" date="2015-04" db="UniProtKB">
        <authorList>
            <consortium name="EnsemblPlants"/>
        </authorList>
    </citation>
    <scope>IDENTIFICATION</scope>
</reference>
<accession>A0A0D9X2M9</accession>
<evidence type="ECO:0000313" key="2">
    <source>
        <dbReference type="EnsemblPlants" id="LPERR07G22360.1"/>
    </source>
</evidence>
<dbReference type="EnsemblPlants" id="LPERR07G22360.1">
    <property type="protein sequence ID" value="LPERR07G22360.1"/>
    <property type="gene ID" value="LPERR07G22360"/>
</dbReference>
<feature type="compositionally biased region" description="Polar residues" evidence="1">
    <location>
        <begin position="1"/>
        <end position="16"/>
    </location>
</feature>
<dbReference type="AlphaFoldDB" id="A0A0D9X2M9"/>
<dbReference type="HOGENOM" id="CLU_635185_0_0_1"/>
<protein>
    <submittedName>
        <fullName evidence="2">Uncharacterized protein</fullName>
    </submittedName>
</protein>
<evidence type="ECO:0000256" key="1">
    <source>
        <dbReference type="SAM" id="MobiDB-lite"/>
    </source>
</evidence>